<dbReference type="EMBL" id="PKPP01006010">
    <property type="protein sequence ID" value="PWA58027.1"/>
    <property type="molecule type" value="Genomic_DNA"/>
</dbReference>
<proteinExistence type="predicted"/>
<name>A0A2U1M9W8_ARTAN</name>
<sequence length="109" mass="12884">MCNEIDITNEVDVEDTLEEGHEEEAEPLDNYQVSSNFTSFDGIEMATVDNWTVTHPKSINDFTRELEKDCFKDKEELIRAIKLHTIKTHKHYEVVETSTTTWRVRCIYW</sequence>
<comment type="caution">
    <text evidence="2">The sequence shown here is derived from an EMBL/GenBank/DDBJ whole genome shotgun (WGS) entry which is preliminary data.</text>
</comment>
<feature type="compositionally biased region" description="Acidic residues" evidence="1">
    <location>
        <begin position="7"/>
        <end position="27"/>
    </location>
</feature>
<feature type="region of interest" description="Disordered" evidence="1">
    <location>
        <begin position="1"/>
        <end position="27"/>
    </location>
</feature>
<protein>
    <submittedName>
        <fullName evidence="2">Uncharacterized protein</fullName>
    </submittedName>
</protein>
<dbReference type="AlphaFoldDB" id="A0A2U1M9W8"/>
<reference evidence="2 3" key="1">
    <citation type="journal article" date="2018" name="Mol. Plant">
        <title>The genome of Artemisia annua provides insight into the evolution of Asteraceae family and artemisinin biosynthesis.</title>
        <authorList>
            <person name="Shen Q."/>
            <person name="Zhang L."/>
            <person name="Liao Z."/>
            <person name="Wang S."/>
            <person name="Yan T."/>
            <person name="Shi P."/>
            <person name="Liu M."/>
            <person name="Fu X."/>
            <person name="Pan Q."/>
            <person name="Wang Y."/>
            <person name="Lv Z."/>
            <person name="Lu X."/>
            <person name="Zhang F."/>
            <person name="Jiang W."/>
            <person name="Ma Y."/>
            <person name="Chen M."/>
            <person name="Hao X."/>
            <person name="Li L."/>
            <person name="Tang Y."/>
            <person name="Lv G."/>
            <person name="Zhou Y."/>
            <person name="Sun X."/>
            <person name="Brodelius P.E."/>
            <person name="Rose J.K.C."/>
            <person name="Tang K."/>
        </authorList>
    </citation>
    <scope>NUCLEOTIDE SEQUENCE [LARGE SCALE GENOMIC DNA]</scope>
    <source>
        <strain evidence="3">cv. Huhao1</strain>
        <tissue evidence="2">Leaf</tissue>
    </source>
</reference>
<dbReference type="Proteomes" id="UP000245207">
    <property type="component" value="Unassembled WGS sequence"/>
</dbReference>
<dbReference type="OrthoDB" id="1743237at2759"/>
<keyword evidence="3" id="KW-1185">Reference proteome</keyword>
<gene>
    <name evidence="2" type="ORF">CTI12_AA403080</name>
</gene>
<evidence type="ECO:0000256" key="1">
    <source>
        <dbReference type="SAM" id="MobiDB-lite"/>
    </source>
</evidence>
<organism evidence="2 3">
    <name type="scientific">Artemisia annua</name>
    <name type="common">Sweet wormwood</name>
    <dbReference type="NCBI Taxonomy" id="35608"/>
    <lineage>
        <taxon>Eukaryota</taxon>
        <taxon>Viridiplantae</taxon>
        <taxon>Streptophyta</taxon>
        <taxon>Embryophyta</taxon>
        <taxon>Tracheophyta</taxon>
        <taxon>Spermatophyta</taxon>
        <taxon>Magnoliopsida</taxon>
        <taxon>eudicotyledons</taxon>
        <taxon>Gunneridae</taxon>
        <taxon>Pentapetalae</taxon>
        <taxon>asterids</taxon>
        <taxon>campanulids</taxon>
        <taxon>Asterales</taxon>
        <taxon>Asteraceae</taxon>
        <taxon>Asteroideae</taxon>
        <taxon>Anthemideae</taxon>
        <taxon>Artemisiinae</taxon>
        <taxon>Artemisia</taxon>
    </lineage>
</organism>
<evidence type="ECO:0000313" key="3">
    <source>
        <dbReference type="Proteomes" id="UP000245207"/>
    </source>
</evidence>
<evidence type="ECO:0000313" key="2">
    <source>
        <dbReference type="EMBL" id="PWA58027.1"/>
    </source>
</evidence>
<accession>A0A2U1M9W8</accession>